<dbReference type="Pfam" id="PF04365">
    <property type="entry name" value="BrnT_toxin"/>
    <property type="match status" value="1"/>
</dbReference>
<dbReference type="HOGENOM" id="CLU_149290_1_0_6"/>
<sequence>MRFEWDETKNQANIRKHGIDFRQASYVFSDPFALSIPDDEHSENEERWLLLGKSLSEQILLVVQYYSPRRRHTHHFRTQGD</sequence>
<protein>
    <recommendedName>
        <fullName evidence="3">BrnT family toxin</fullName>
    </recommendedName>
</protein>
<dbReference type="AlphaFoldDB" id="H8GHR0"/>
<dbReference type="InterPro" id="IPR038573">
    <property type="entry name" value="BrnT_sf"/>
</dbReference>
<organism evidence="1 2">
    <name type="scientific">Methylomicrobium album BG8</name>
    <dbReference type="NCBI Taxonomy" id="686340"/>
    <lineage>
        <taxon>Bacteria</taxon>
        <taxon>Pseudomonadati</taxon>
        <taxon>Pseudomonadota</taxon>
        <taxon>Gammaproteobacteria</taxon>
        <taxon>Methylococcales</taxon>
        <taxon>Methylococcaceae</taxon>
        <taxon>Methylomicrobium</taxon>
    </lineage>
</organism>
<dbReference type="eggNOG" id="COG2929">
    <property type="taxonomic scope" value="Bacteria"/>
</dbReference>
<evidence type="ECO:0008006" key="3">
    <source>
        <dbReference type="Google" id="ProtNLM"/>
    </source>
</evidence>
<evidence type="ECO:0000313" key="2">
    <source>
        <dbReference type="Proteomes" id="UP000005090"/>
    </source>
</evidence>
<dbReference type="STRING" id="686340.Metal_3733"/>
<evidence type="ECO:0000313" key="1">
    <source>
        <dbReference type="EMBL" id="EIC31378.1"/>
    </source>
</evidence>
<dbReference type="RefSeq" id="WP_005374687.1">
    <property type="nucleotide sequence ID" value="NZ_CM001475.1"/>
</dbReference>
<reference evidence="1 2" key="1">
    <citation type="journal article" date="2013" name="Genome Announc.">
        <title>Genome Sequence of the Obligate Gammaproteobacterial Methanotroph Methylomicrobium album Strain BG8.</title>
        <authorList>
            <person name="Kits K.D."/>
            <person name="Kalyuzhnaya M.G."/>
            <person name="Klotz M.G."/>
            <person name="Jetten M.S."/>
            <person name="Op den Camp H.J."/>
            <person name="Vuilleumier S."/>
            <person name="Bringel F."/>
            <person name="Dispirito A.A."/>
            <person name="Murrell J.C."/>
            <person name="Bruce D."/>
            <person name="Cheng J.F."/>
            <person name="Copeland A."/>
            <person name="Goodwin L."/>
            <person name="Hauser L."/>
            <person name="Lajus A."/>
            <person name="Land M.L."/>
            <person name="Lapidus A."/>
            <person name="Lucas S."/>
            <person name="Medigue C."/>
            <person name="Pitluck S."/>
            <person name="Woyke T."/>
            <person name="Zeytun A."/>
            <person name="Stein L.Y."/>
        </authorList>
    </citation>
    <scope>NUCLEOTIDE SEQUENCE [LARGE SCALE GENOMIC DNA]</scope>
    <source>
        <strain evidence="1 2">BG8</strain>
    </source>
</reference>
<keyword evidence="2" id="KW-1185">Reference proteome</keyword>
<dbReference type="EMBL" id="CM001475">
    <property type="protein sequence ID" value="EIC31378.1"/>
    <property type="molecule type" value="Genomic_DNA"/>
</dbReference>
<name>H8GHR0_METAL</name>
<gene>
    <name evidence="1" type="ORF">Metal_3733</name>
</gene>
<dbReference type="Proteomes" id="UP000005090">
    <property type="component" value="Chromosome"/>
</dbReference>
<proteinExistence type="predicted"/>
<accession>H8GHR0</accession>
<dbReference type="Gene3D" id="3.10.450.530">
    <property type="entry name" value="Ribonuclease toxin, BrnT, of type II toxin-antitoxin system"/>
    <property type="match status" value="1"/>
</dbReference>
<dbReference type="InterPro" id="IPR007460">
    <property type="entry name" value="BrnT_toxin"/>
</dbReference>